<name>A0ABM4CF82_HYDVU</name>
<dbReference type="SUPFAM" id="SSF53098">
    <property type="entry name" value="Ribonuclease H-like"/>
    <property type="match status" value="1"/>
</dbReference>
<comment type="subcellular location">
    <subcellularLocation>
        <location evidence="1">Nucleus</location>
    </subcellularLocation>
</comment>
<gene>
    <name evidence="7" type="primary">LOC136084165</name>
</gene>
<keyword evidence="2" id="KW-0479">Metal-binding</keyword>
<evidence type="ECO:0000313" key="7">
    <source>
        <dbReference type="RefSeq" id="XP_065660369.1"/>
    </source>
</evidence>
<evidence type="ECO:0000256" key="2">
    <source>
        <dbReference type="ARBA" id="ARBA00022723"/>
    </source>
</evidence>
<dbReference type="PANTHER" id="PTHR46481">
    <property type="entry name" value="ZINC FINGER BED DOMAIN-CONTAINING PROTEIN 4"/>
    <property type="match status" value="1"/>
</dbReference>
<evidence type="ECO:0000256" key="3">
    <source>
        <dbReference type="ARBA" id="ARBA00022771"/>
    </source>
</evidence>
<keyword evidence="6" id="KW-1185">Reference proteome</keyword>
<keyword evidence="3" id="KW-0863">Zinc-finger</keyword>
<accession>A0ABM4CF82</accession>
<dbReference type="PANTHER" id="PTHR46481:SF10">
    <property type="entry name" value="ZINC FINGER BED DOMAIN-CONTAINING PROTEIN 39"/>
    <property type="match status" value="1"/>
</dbReference>
<organism evidence="6 7">
    <name type="scientific">Hydra vulgaris</name>
    <name type="common">Hydra</name>
    <name type="synonym">Hydra attenuata</name>
    <dbReference type="NCBI Taxonomy" id="6087"/>
    <lineage>
        <taxon>Eukaryota</taxon>
        <taxon>Metazoa</taxon>
        <taxon>Cnidaria</taxon>
        <taxon>Hydrozoa</taxon>
        <taxon>Hydroidolina</taxon>
        <taxon>Anthoathecata</taxon>
        <taxon>Aplanulata</taxon>
        <taxon>Hydridae</taxon>
        <taxon>Hydra</taxon>
    </lineage>
</organism>
<sequence length="273" mass="31298">MHQHRHSLDQVELVALPTQKDRKQATKPEWEVTDINQIKTVVEIPKWVIEDSRPFSTVETDAFTRIMKTTTNGQFGAITAKNISTRYIPLLFKFIKEQVKNIFNTDKSNLNVVAFTSDVWTTDHTNLSFMSRTLHYIDSMFQLKRFLVEMSYFPKQHTGDNIAKKLNESLNKLELDFGIKTWITVDGAANVQADIRKLIGVQSAIWCVDHRLNLVVSGAVDDKRCPKRSILNHKITKLVGHFNESSQKAMTLVNAAKALNNSRTKLVQRFPTR</sequence>
<protein>
    <submittedName>
        <fullName evidence="7">Uncharacterized protein LOC136084165</fullName>
    </submittedName>
</protein>
<dbReference type="SUPFAM" id="SSF140996">
    <property type="entry name" value="Hermes dimerisation domain"/>
    <property type="match status" value="1"/>
</dbReference>
<proteinExistence type="predicted"/>
<dbReference type="InterPro" id="IPR012337">
    <property type="entry name" value="RNaseH-like_sf"/>
</dbReference>
<evidence type="ECO:0000256" key="5">
    <source>
        <dbReference type="ARBA" id="ARBA00023242"/>
    </source>
</evidence>
<evidence type="ECO:0000256" key="4">
    <source>
        <dbReference type="ARBA" id="ARBA00022833"/>
    </source>
</evidence>
<dbReference type="RefSeq" id="XP_065660369.1">
    <property type="nucleotide sequence ID" value="XM_065804297.1"/>
</dbReference>
<keyword evidence="5" id="KW-0539">Nucleus</keyword>
<evidence type="ECO:0000256" key="1">
    <source>
        <dbReference type="ARBA" id="ARBA00004123"/>
    </source>
</evidence>
<dbReference type="Proteomes" id="UP001652625">
    <property type="component" value="Chromosome 08"/>
</dbReference>
<reference evidence="7" key="1">
    <citation type="submission" date="2025-08" db="UniProtKB">
        <authorList>
            <consortium name="RefSeq"/>
        </authorList>
    </citation>
    <scope>IDENTIFICATION</scope>
</reference>
<dbReference type="InterPro" id="IPR052035">
    <property type="entry name" value="ZnF_BED_domain_contain"/>
</dbReference>
<evidence type="ECO:0000313" key="6">
    <source>
        <dbReference type="Proteomes" id="UP001652625"/>
    </source>
</evidence>
<keyword evidence="4" id="KW-0862">Zinc</keyword>
<dbReference type="GeneID" id="136084165"/>